<feature type="transmembrane region" description="Helical" evidence="1">
    <location>
        <begin position="77"/>
        <end position="97"/>
    </location>
</feature>
<gene>
    <name evidence="2" type="ORF">CDEB00056_LOCUS246</name>
</gene>
<dbReference type="EMBL" id="HBIO01000338">
    <property type="protein sequence ID" value="CAE0455405.1"/>
    <property type="molecule type" value="Transcribed_RNA"/>
</dbReference>
<evidence type="ECO:0000256" key="1">
    <source>
        <dbReference type="SAM" id="Phobius"/>
    </source>
</evidence>
<evidence type="ECO:0000313" key="2">
    <source>
        <dbReference type="EMBL" id="CAE0455405.1"/>
    </source>
</evidence>
<organism evidence="2">
    <name type="scientific">Chaetoceros debilis</name>
    <dbReference type="NCBI Taxonomy" id="122233"/>
    <lineage>
        <taxon>Eukaryota</taxon>
        <taxon>Sar</taxon>
        <taxon>Stramenopiles</taxon>
        <taxon>Ochrophyta</taxon>
        <taxon>Bacillariophyta</taxon>
        <taxon>Coscinodiscophyceae</taxon>
        <taxon>Chaetocerotophycidae</taxon>
        <taxon>Chaetocerotales</taxon>
        <taxon>Chaetocerotaceae</taxon>
        <taxon>Chaetoceros</taxon>
    </lineage>
</organism>
<keyword evidence="1" id="KW-1133">Transmembrane helix</keyword>
<reference evidence="2" key="1">
    <citation type="submission" date="2021-01" db="EMBL/GenBank/DDBJ databases">
        <authorList>
            <person name="Corre E."/>
            <person name="Pelletier E."/>
            <person name="Niang G."/>
            <person name="Scheremetjew M."/>
            <person name="Finn R."/>
            <person name="Kale V."/>
            <person name="Holt S."/>
            <person name="Cochrane G."/>
            <person name="Meng A."/>
            <person name="Brown T."/>
            <person name="Cohen L."/>
        </authorList>
    </citation>
    <scope>NUCLEOTIDE SEQUENCE</scope>
    <source>
        <strain evidence="2">MM31A-1</strain>
    </source>
</reference>
<feature type="transmembrane region" description="Helical" evidence="1">
    <location>
        <begin position="149"/>
        <end position="169"/>
    </location>
</feature>
<feature type="transmembrane region" description="Helical" evidence="1">
    <location>
        <begin position="109"/>
        <end position="129"/>
    </location>
</feature>
<dbReference type="AlphaFoldDB" id="A0A7S3PTW7"/>
<proteinExistence type="predicted"/>
<accession>A0A7S3PTW7</accession>
<protein>
    <submittedName>
        <fullName evidence="2">Uncharacterized protein</fullName>
    </submittedName>
</protein>
<keyword evidence="1" id="KW-0812">Transmembrane</keyword>
<keyword evidence="1" id="KW-0472">Membrane</keyword>
<name>A0A7S3PTW7_9STRA</name>
<feature type="transmembrane region" description="Helical" evidence="1">
    <location>
        <begin position="44"/>
        <end position="65"/>
    </location>
</feature>
<sequence length="194" mass="21607">MSPEEGASLIIDQNGNDTKIRPEETSEISIEESSEKFDKIRPSVSFLIFRLHSLVCIFSLALMAVSQALPKAHDVPYLILRLEQMYILFACCIGIITELEVSQWLNEKTALSGMMARGTFYLFFAIIAAEESTETTGTEGHLTSLFLSTAGIGFVISGGVYILIGLFCLKGLRDKTEKENNERIRKMIAMQEIV</sequence>